<dbReference type="AlphaFoldDB" id="T1C996"/>
<organism evidence="1">
    <name type="scientific">mine drainage metagenome</name>
    <dbReference type="NCBI Taxonomy" id="410659"/>
    <lineage>
        <taxon>unclassified sequences</taxon>
        <taxon>metagenomes</taxon>
        <taxon>ecological metagenomes</taxon>
    </lineage>
</organism>
<name>T1C996_9ZZZZ</name>
<evidence type="ECO:0000313" key="1">
    <source>
        <dbReference type="EMBL" id="EQD77648.1"/>
    </source>
</evidence>
<accession>T1C996</accession>
<comment type="caution">
    <text evidence="1">The sequence shown here is derived from an EMBL/GenBank/DDBJ whole genome shotgun (WGS) entry which is preliminary data.</text>
</comment>
<dbReference type="EMBL" id="AUZY01000700">
    <property type="protein sequence ID" value="EQD77648.1"/>
    <property type="molecule type" value="Genomic_DNA"/>
</dbReference>
<reference evidence="1" key="2">
    <citation type="journal article" date="2014" name="ISME J.">
        <title>Microbial stratification in low pH oxic and suboxic macroscopic growths along an acid mine drainage.</title>
        <authorList>
            <person name="Mendez-Garcia C."/>
            <person name="Mesa V."/>
            <person name="Sprenger R.R."/>
            <person name="Richter M."/>
            <person name="Diez M.S."/>
            <person name="Solano J."/>
            <person name="Bargiela R."/>
            <person name="Golyshina O.V."/>
            <person name="Manteca A."/>
            <person name="Ramos J.L."/>
            <person name="Gallego J.R."/>
            <person name="Llorente I."/>
            <person name="Martins Dos Santos V.A."/>
            <person name="Jensen O.N."/>
            <person name="Pelaez A.I."/>
            <person name="Sanchez J."/>
            <person name="Ferrer M."/>
        </authorList>
    </citation>
    <scope>NUCLEOTIDE SEQUENCE</scope>
</reference>
<proteinExistence type="predicted"/>
<protein>
    <submittedName>
        <fullName evidence="1">MULE transposase, conserved domain protein</fullName>
    </submittedName>
</protein>
<gene>
    <name evidence="1" type="ORF">B1B_00954</name>
</gene>
<reference evidence="1" key="1">
    <citation type="submission" date="2013-08" db="EMBL/GenBank/DDBJ databases">
        <authorList>
            <person name="Mendez C."/>
            <person name="Richter M."/>
            <person name="Ferrer M."/>
            <person name="Sanchez J."/>
        </authorList>
    </citation>
    <scope>NUCLEOTIDE SEQUENCE</scope>
</reference>
<sequence length="518" mass="59792">MAGRRLVTEVTRWCKLHRKRVFLPPPLTPPKSPFAFDVVDLAGRRRFLDNKQFQEIADELHQHGLPLLAPRTVQRLTDRFARYHLAVHLESLPLLRKALQLRGGYVLVPDATGRAGRMTLVLTDDDDSGGTGWVLLAAPIEKEDADLVRPLLRRLQRGLGNPLAGISDDSDGLRDPFREVFPGVYLLLCHFHILRAIGERLSGKLYTRFKREVDRSGMKGRLRRLAGRLRKEHGKSQEARQTLAWVEEVLAWEKADGRTFPFFWEGLEFYHRCEKVGRELKVQLSRPGSRAHGSPYRAVERILARLFPPPKSREKLARDFPLLEEAWRWFERTRKALGYRNGPVPLSPKGVLSEKALARGLRSQDWLRTKIEVEVARKSRSSRVREFHRHLKAVGEKLRERREELFAPNVRVLVRGRWKLRRFHRANGAAERKFHGVRHHATRITGKGDSDDLVQRDGAGMLVVRNLRDPEYVRTLYQSISRLAERFAKVSPEALAEAESILTRKDEFTSAREALRQQ</sequence>